<dbReference type="AlphaFoldDB" id="A0A154L0E2"/>
<organism evidence="2 3">
    <name type="scientific">Thalassospira lucentensis</name>
    <dbReference type="NCBI Taxonomy" id="168935"/>
    <lineage>
        <taxon>Bacteria</taxon>
        <taxon>Pseudomonadati</taxon>
        <taxon>Pseudomonadota</taxon>
        <taxon>Alphaproteobacteria</taxon>
        <taxon>Rhodospirillales</taxon>
        <taxon>Thalassospiraceae</taxon>
        <taxon>Thalassospira</taxon>
    </lineage>
</organism>
<keyword evidence="1" id="KW-1133">Transmembrane helix</keyword>
<evidence type="ECO:0000256" key="1">
    <source>
        <dbReference type="SAM" id="Phobius"/>
    </source>
</evidence>
<keyword evidence="1" id="KW-0812">Transmembrane</keyword>
<feature type="transmembrane region" description="Helical" evidence="1">
    <location>
        <begin position="45"/>
        <end position="64"/>
    </location>
</feature>
<feature type="transmembrane region" description="Helical" evidence="1">
    <location>
        <begin position="102"/>
        <end position="120"/>
    </location>
</feature>
<evidence type="ECO:0000313" key="2">
    <source>
        <dbReference type="EMBL" id="KZB61071.1"/>
    </source>
</evidence>
<name>A0A154L0E2_9PROT</name>
<keyword evidence="1" id="KW-0472">Membrane</keyword>
<feature type="transmembrane region" description="Helical" evidence="1">
    <location>
        <begin position="12"/>
        <end position="33"/>
    </location>
</feature>
<dbReference type="Proteomes" id="UP000076335">
    <property type="component" value="Unassembled WGS sequence"/>
</dbReference>
<gene>
    <name evidence="2" type="ORF">AUP42_07260</name>
</gene>
<reference evidence="2 3" key="1">
    <citation type="submission" date="2015-12" db="EMBL/GenBank/DDBJ databases">
        <title>Genome sequence of Thalassospira lucentensis MCCC 1A02072.</title>
        <authorList>
            <person name="Lu L."/>
            <person name="Lai Q."/>
            <person name="Shao Z."/>
            <person name="Qian P."/>
        </authorList>
    </citation>
    <scope>NUCLEOTIDE SEQUENCE [LARGE SCALE GENOMIC DNA]</scope>
    <source>
        <strain evidence="2 3">MCCC 1A02072</strain>
    </source>
</reference>
<evidence type="ECO:0000313" key="3">
    <source>
        <dbReference type="Proteomes" id="UP000076335"/>
    </source>
</evidence>
<sequence>MTVKAPHKMLRTVLMFDAATCFAFGLLLCLGAGPLTSLFGLPTDLLLFAGLILFPCAVLMFVVAKQPNPSLALVWLIILGNLGWVLGSIAILILPIGAPTAIGYGFVIMQALGVLGIAAFEYRTIARHSLSPAA</sequence>
<comment type="caution">
    <text evidence="2">The sequence shown here is derived from an EMBL/GenBank/DDBJ whole genome shotgun (WGS) entry which is preliminary data.</text>
</comment>
<protein>
    <submittedName>
        <fullName evidence="2">Uncharacterized protein</fullName>
    </submittedName>
</protein>
<proteinExistence type="predicted"/>
<dbReference type="EMBL" id="LPVY01000024">
    <property type="protein sequence ID" value="KZB61071.1"/>
    <property type="molecule type" value="Genomic_DNA"/>
</dbReference>
<accession>A0A154L0E2</accession>
<feature type="transmembrane region" description="Helical" evidence="1">
    <location>
        <begin position="71"/>
        <end position="96"/>
    </location>
</feature>